<sequence length="149" mass="16770">MASAELPPSKLADKASWPQWLAQRSTTSHGIWLTVAKPKARAAHAVTSLTYADALEEALCWGWIDSRAKRLDETTMTYRFTPRAPKGTWSKRNVAIVEKLIAERRMHPQSLATIEAAKADGRWAKAYRVGKKHCRTSEIPRPHQILVRG</sequence>
<reference evidence="1 2" key="1">
    <citation type="submission" date="2017-01" db="EMBL/GenBank/DDBJ databases">
        <title>The recent genome duplication of the halophilic yeast Hortaea werneckii: insights from long-read sequencing.</title>
        <authorList>
            <person name="Sinha S."/>
            <person name="Flibotte S."/>
            <person name="Neira M."/>
            <person name="Lenassi M."/>
            <person name="Gostincar C."/>
            <person name="Stajich J.E."/>
            <person name="Nislow C.E."/>
        </authorList>
    </citation>
    <scope>NUCLEOTIDE SEQUENCE [LARGE SCALE GENOMIC DNA]</scope>
    <source>
        <strain evidence="1 2">EXF-2000</strain>
    </source>
</reference>
<dbReference type="VEuPathDB" id="FungiDB:BTJ68_12834"/>
<dbReference type="InParanoid" id="A0A1Z5SZ95"/>
<protein>
    <submittedName>
        <fullName evidence="1">Uncharacterized protein</fullName>
    </submittedName>
</protein>
<evidence type="ECO:0000313" key="2">
    <source>
        <dbReference type="Proteomes" id="UP000194280"/>
    </source>
</evidence>
<comment type="caution">
    <text evidence="1">The sequence shown here is derived from an EMBL/GenBank/DDBJ whole genome shotgun (WGS) entry which is preliminary data.</text>
</comment>
<keyword evidence="2" id="KW-1185">Reference proteome</keyword>
<dbReference type="EMBL" id="MUNK01000180">
    <property type="protein sequence ID" value="OTA27196.1"/>
    <property type="molecule type" value="Genomic_DNA"/>
</dbReference>
<proteinExistence type="predicted"/>
<evidence type="ECO:0000313" key="1">
    <source>
        <dbReference type="EMBL" id="OTA27196.1"/>
    </source>
</evidence>
<name>A0A1Z5SZ95_HORWE</name>
<organism evidence="1 2">
    <name type="scientific">Hortaea werneckii EXF-2000</name>
    <dbReference type="NCBI Taxonomy" id="1157616"/>
    <lineage>
        <taxon>Eukaryota</taxon>
        <taxon>Fungi</taxon>
        <taxon>Dikarya</taxon>
        <taxon>Ascomycota</taxon>
        <taxon>Pezizomycotina</taxon>
        <taxon>Dothideomycetes</taxon>
        <taxon>Dothideomycetidae</taxon>
        <taxon>Mycosphaerellales</taxon>
        <taxon>Teratosphaeriaceae</taxon>
        <taxon>Hortaea</taxon>
    </lineage>
</organism>
<dbReference type="AlphaFoldDB" id="A0A1Z5SZ95"/>
<gene>
    <name evidence="1" type="ORF">BTJ68_12834</name>
</gene>
<dbReference type="OrthoDB" id="10263401at2759"/>
<dbReference type="Proteomes" id="UP000194280">
    <property type="component" value="Unassembled WGS sequence"/>
</dbReference>
<accession>A0A1Z5SZ95</accession>